<feature type="signal peptide" evidence="1">
    <location>
        <begin position="1"/>
        <end position="19"/>
    </location>
</feature>
<dbReference type="AlphaFoldDB" id="A0A0K0FYJ7"/>
<proteinExistence type="predicted"/>
<evidence type="ECO:0000256" key="1">
    <source>
        <dbReference type="SAM" id="SignalP"/>
    </source>
</evidence>
<feature type="domain" description="Apple" evidence="2">
    <location>
        <begin position="123"/>
        <end position="203"/>
    </location>
</feature>
<dbReference type="CDD" id="cd01099">
    <property type="entry name" value="PAN_AP_HGF"/>
    <property type="match status" value="1"/>
</dbReference>
<protein>
    <submittedName>
        <fullName evidence="4">Apple domain-containing protein</fullName>
    </submittedName>
</protein>
<feature type="chain" id="PRO_5005330324" evidence="1">
    <location>
        <begin position="20"/>
        <end position="484"/>
    </location>
</feature>
<dbReference type="InterPro" id="IPR052774">
    <property type="entry name" value="Celegans_DevNeuronal_Protein"/>
</dbReference>
<sequence>MSILLLLLAVLLNCNIAVAQWPSWNPDVVVINRPTTTENNGIYRRIKYGYYTFPSNSYHGKWDSPPLNPPPAPWSPYPPSPPTWHSYNPSTNCDILTGMVIQKLSLILMIITADILKDSPSTCFEEFSGKVLIGVVDQLIKDIPDKEQCKQICLETKLVGDVECKAVMYYTKDQTCVLSSETKTTMPELFTSDADSIYIENKCLKKSIDVNTNIQFNETLKVPDNNENNIKIASKILTTTPVTFIQTPTINPISTEITSKNIKIPQQQELSGYDAQDPTITANEVKNIFSTTTKNVPVIDSMVIDSYNSLLATTSKPVMSVNKNENKILENYGLPEITTKSLSMNVDEFKLILPSTIKPFLGVTGNEKIINNNFLTNGYKKMYKLRDEVLLLGGLSQGCFVSISPRTFSPDVIVKSNSIKQCFEMCKLCKSCINGRDKCEIISFSTKTNHCALSSRTKEYAIGKPNINASLMHFKITNCPQTKN</sequence>
<dbReference type="SMART" id="SM00473">
    <property type="entry name" value="PAN_AP"/>
    <property type="match status" value="2"/>
</dbReference>
<organism evidence="3 4">
    <name type="scientific">Strongyloides venezuelensis</name>
    <name type="common">Threadworm</name>
    <dbReference type="NCBI Taxonomy" id="75913"/>
    <lineage>
        <taxon>Eukaryota</taxon>
        <taxon>Metazoa</taxon>
        <taxon>Ecdysozoa</taxon>
        <taxon>Nematoda</taxon>
        <taxon>Chromadorea</taxon>
        <taxon>Rhabditida</taxon>
        <taxon>Tylenchina</taxon>
        <taxon>Panagrolaimomorpha</taxon>
        <taxon>Strongyloidoidea</taxon>
        <taxon>Strongyloididae</taxon>
        <taxon>Strongyloides</taxon>
    </lineage>
</organism>
<evidence type="ECO:0000259" key="2">
    <source>
        <dbReference type="PROSITE" id="PS50948"/>
    </source>
</evidence>
<reference evidence="4" key="2">
    <citation type="submission" date="2015-08" db="UniProtKB">
        <authorList>
            <consortium name="WormBaseParasite"/>
        </authorList>
    </citation>
    <scope>IDENTIFICATION</scope>
</reference>
<dbReference type="PROSITE" id="PS50948">
    <property type="entry name" value="PAN"/>
    <property type="match status" value="1"/>
</dbReference>
<dbReference type="PANTHER" id="PTHR47327:SF12">
    <property type="entry name" value="APPLE DOMAIN-CONTAINING PROTEIN"/>
    <property type="match status" value="1"/>
</dbReference>
<accession>A0A0K0FYJ7</accession>
<reference evidence="3" key="1">
    <citation type="submission" date="2014-07" db="EMBL/GenBank/DDBJ databases">
        <authorList>
            <person name="Martin A.A"/>
            <person name="De Silva N."/>
        </authorList>
    </citation>
    <scope>NUCLEOTIDE SEQUENCE</scope>
</reference>
<dbReference type="GO" id="GO:0009653">
    <property type="term" value="P:anatomical structure morphogenesis"/>
    <property type="evidence" value="ECO:0007669"/>
    <property type="project" value="TreeGrafter"/>
</dbReference>
<evidence type="ECO:0000313" key="4">
    <source>
        <dbReference type="WBParaSite" id="SVE_1752400.1"/>
    </source>
</evidence>
<keyword evidence="1" id="KW-0732">Signal</keyword>
<dbReference type="PANTHER" id="PTHR47327">
    <property type="entry name" value="FI18240P1-RELATED"/>
    <property type="match status" value="1"/>
</dbReference>
<keyword evidence="3" id="KW-1185">Reference proteome</keyword>
<dbReference type="WBParaSite" id="SVE_1752400.1">
    <property type="protein sequence ID" value="SVE_1752400.1"/>
    <property type="gene ID" value="SVE_1752400"/>
</dbReference>
<dbReference type="SUPFAM" id="SSF57414">
    <property type="entry name" value="Hairpin loop containing domain-like"/>
    <property type="match status" value="1"/>
</dbReference>
<evidence type="ECO:0000313" key="3">
    <source>
        <dbReference type="Proteomes" id="UP000035680"/>
    </source>
</evidence>
<dbReference type="Proteomes" id="UP000035680">
    <property type="component" value="Unassembled WGS sequence"/>
</dbReference>
<dbReference type="Pfam" id="PF00024">
    <property type="entry name" value="PAN_1"/>
    <property type="match status" value="1"/>
</dbReference>
<dbReference type="Gene3D" id="3.50.4.10">
    <property type="entry name" value="Hepatocyte Growth Factor"/>
    <property type="match status" value="1"/>
</dbReference>
<name>A0A0K0FYJ7_STRVS</name>
<dbReference type="InterPro" id="IPR003609">
    <property type="entry name" value="Pan_app"/>
</dbReference>